<dbReference type="RefSeq" id="WP_354850141.1">
    <property type="nucleotide sequence ID" value="NZ_JBHTCG010000027.1"/>
</dbReference>
<dbReference type="SUPFAM" id="SSF56209">
    <property type="entry name" value="Nitrile hydratase alpha chain"/>
    <property type="match status" value="1"/>
</dbReference>
<sequence length="106" mass="11451">MAESIYILGDQDRRKFARLIAAAWGDGELRDRYETEPRAVLHQYGIVYPEGVRTPPLPPKPDGEFDITDLETAAGDAASSIGTVSSISSWNGCLPCGYLCDSGVTT</sequence>
<dbReference type="Proteomes" id="UP001596496">
    <property type="component" value="Unassembled WGS sequence"/>
</dbReference>
<organism evidence="1 2">
    <name type="scientific">Sphaerisporangium rhizosphaerae</name>
    <dbReference type="NCBI Taxonomy" id="2269375"/>
    <lineage>
        <taxon>Bacteria</taxon>
        <taxon>Bacillati</taxon>
        <taxon>Actinomycetota</taxon>
        <taxon>Actinomycetes</taxon>
        <taxon>Streptosporangiales</taxon>
        <taxon>Streptosporangiaceae</taxon>
        <taxon>Sphaerisporangium</taxon>
    </lineage>
</organism>
<accession>A0ABW2PBE4</accession>
<comment type="caution">
    <text evidence="1">The sequence shown here is derived from an EMBL/GenBank/DDBJ whole genome shotgun (WGS) entry which is preliminary data.</text>
</comment>
<name>A0ABW2PBE4_9ACTN</name>
<proteinExistence type="predicted"/>
<evidence type="ECO:0000313" key="2">
    <source>
        <dbReference type="Proteomes" id="UP001596496"/>
    </source>
</evidence>
<dbReference type="NCBIfam" id="TIGR04351">
    <property type="entry name" value="TOMM_nitrile_2"/>
    <property type="match status" value="1"/>
</dbReference>
<dbReference type="EMBL" id="JBHTCG010000027">
    <property type="protein sequence ID" value="MFC7386508.1"/>
    <property type="molecule type" value="Genomic_DNA"/>
</dbReference>
<keyword evidence="2" id="KW-1185">Reference proteome</keyword>
<protein>
    <submittedName>
        <fullName evidence="1">TIGR04351 family putative TOMM peptide</fullName>
    </submittedName>
</protein>
<evidence type="ECO:0000313" key="1">
    <source>
        <dbReference type="EMBL" id="MFC7386508.1"/>
    </source>
</evidence>
<reference evidence="2" key="1">
    <citation type="journal article" date="2019" name="Int. J. Syst. Evol. Microbiol.">
        <title>The Global Catalogue of Microorganisms (GCM) 10K type strain sequencing project: providing services to taxonomists for standard genome sequencing and annotation.</title>
        <authorList>
            <consortium name="The Broad Institute Genomics Platform"/>
            <consortium name="The Broad Institute Genome Sequencing Center for Infectious Disease"/>
            <person name="Wu L."/>
            <person name="Ma J."/>
        </authorList>
    </citation>
    <scope>NUCLEOTIDE SEQUENCE [LARGE SCALE GENOMIC DNA]</scope>
    <source>
        <strain evidence="2">CECT 7649</strain>
    </source>
</reference>
<dbReference type="InterPro" id="IPR027615">
    <property type="entry name" value="TOMM_nitrile_2"/>
</dbReference>
<dbReference type="InterPro" id="IPR036648">
    <property type="entry name" value="CN_Hdrase_a/SCN_Hdrase_g_sf"/>
</dbReference>
<gene>
    <name evidence="1" type="ORF">ACFQSB_30170</name>
</gene>